<sequence length="328" mass="34725">MVILISTAVLDGDAHDALVSSTRPVVQATMLREDASGCGALIELAGSEHEAVTSCGPSSFASGDTVWVARDPAEPARFLVVVAGEGWFEPDAVDRALGVALGLGLGLAALAGGYRGLLRRDAPSAGGPVKPRTLADGLPCRAGPDRDESFLVDAEAGWEGFKASVGHRLERFAESDIRLRGSLMSLVVIAVFWIVVSTSVGTSREMSTDRAIVRSGQPVDVALLEYANDDFPPIVRYQNTRTELAYDLVSGEGQELGDAVKVVVDPHDAGQLIPVSMAARIGLFAWFEAHLHMLVFGLALLWGVGSLLIGREVGDRVSGVMRRLGFGY</sequence>
<dbReference type="EMBL" id="JACHVS010000001">
    <property type="protein sequence ID" value="MBB2994131.1"/>
    <property type="molecule type" value="Genomic_DNA"/>
</dbReference>
<keyword evidence="1" id="KW-0812">Transmembrane</keyword>
<feature type="transmembrane region" description="Helical" evidence="1">
    <location>
        <begin position="177"/>
        <end position="196"/>
    </location>
</feature>
<gene>
    <name evidence="2" type="ORF">E9229_000322</name>
</gene>
<keyword evidence="3" id="KW-1185">Reference proteome</keyword>
<evidence type="ECO:0000313" key="2">
    <source>
        <dbReference type="EMBL" id="MBB2994131.1"/>
    </source>
</evidence>
<reference evidence="2 3" key="1">
    <citation type="submission" date="2020-08" db="EMBL/GenBank/DDBJ databases">
        <title>Sequencing the genomes of 1000 actinobacteria strains.</title>
        <authorList>
            <person name="Klenk H.-P."/>
        </authorList>
    </citation>
    <scope>NUCLEOTIDE SEQUENCE [LARGE SCALE GENOMIC DNA]</scope>
    <source>
        <strain evidence="2 3">DSM 22826</strain>
    </source>
</reference>
<feature type="transmembrane region" description="Helical" evidence="1">
    <location>
        <begin position="96"/>
        <end position="114"/>
    </location>
</feature>
<protein>
    <recommendedName>
        <fullName evidence="4">DUF3592 domain-containing protein</fullName>
    </recommendedName>
</protein>
<dbReference type="Proteomes" id="UP000523000">
    <property type="component" value="Unassembled WGS sequence"/>
</dbReference>
<dbReference type="RefSeq" id="WP_183509505.1">
    <property type="nucleotide sequence ID" value="NZ_BAABGK010000112.1"/>
</dbReference>
<keyword evidence="1" id="KW-1133">Transmembrane helix</keyword>
<proteinExistence type="predicted"/>
<accession>A0A839QPW9</accession>
<evidence type="ECO:0000313" key="3">
    <source>
        <dbReference type="Proteomes" id="UP000523000"/>
    </source>
</evidence>
<evidence type="ECO:0008006" key="4">
    <source>
        <dbReference type="Google" id="ProtNLM"/>
    </source>
</evidence>
<name>A0A839QPW9_9MICC</name>
<comment type="caution">
    <text evidence="2">The sequence shown here is derived from an EMBL/GenBank/DDBJ whole genome shotgun (WGS) entry which is preliminary data.</text>
</comment>
<feature type="transmembrane region" description="Helical" evidence="1">
    <location>
        <begin position="289"/>
        <end position="309"/>
    </location>
</feature>
<dbReference type="AlphaFoldDB" id="A0A839QPW9"/>
<organism evidence="2 3">
    <name type="scientific">Paeniglutamicibacter cryotolerans</name>
    <dbReference type="NCBI Taxonomy" id="670079"/>
    <lineage>
        <taxon>Bacteria</taxon>
        <taxon>Bacillati</taxon>
        <taxon>Actinomycetota</taxon>
        <taxon>Actinomycetes</taxon>
        <taxon>Micrococcales</taxon>
        <taxon>Micrococcaceae</taxon>
        <taxon>Paeniglutamicibacter</taxon>
    </lineage>
</organism>
<keyword evidence="1" id="KW-0472">Membrane</keyword>
<evidence type="ECO:0000256" key="1">
    <source>
        <dbReference type="SAM" id="Phobius"/>
    </source>
</evidence>